<proteinExistence type="predicted"/>
<evidence type="ECO:0000313" key="2">
    <source>
        <dbReference type="Proteomes" id="UP000053144"/>
    </source>
</evidence>
<dbReference type="AlphaFoldDB" id="A0A0L9U4E1"/>
<reference evidence="2" key="1">
    <citation type="journal article" date="2015" name="Proc. Natl. Acad. Sci. U.S.A.">
        <title>Genome sequencing of adzuki bean (Vigna angularis) provides insight into high starch and low fat accumulation and domestication.</title>
        <authorList>
            <person name="Yang K."/>
            <person name="Tian Z."/>
            <person name="Chen C."/>
            <person name="Luo L."/>
            <person name="Zhao B."/>
            <person name="Wang Z."/>
            <person name="Yu L."/>
            <person name="Li Y."/>
            <person name="Sun Y."/>
            <person name="Li W."/>
            <person name="Chen Y."/>
            <person name="Li Y."/>
            <person name="Zhang Y."/>
            <person name="Ai D."/>
            <person name="Zhao J."/>
            <person name="Shang C."/>
            <person name="Ma Y."/>
            <person name="Wu B."/>
            <person name="Wang M."/>
            <person name="Gao L."/>
            <person name="Sun D."/>
            <person name="Zhang P."/>
            <person name="Guo F."/>
            <person name="Wang W."/>
            <person name="Li Y."/>
            <person name="Wang J."/>
            <person name="Varshney R.K."/>
            <person name="Wang J."/>
            <person name="Ling H.Q."/>
            <person name="Wan P."/>
        </authorList>
    </citation>
    <scope>NUCLEOTIDE SEQUENCE</scope>
    <source>
        <strain evidence="2">cv. Jingnong 6</strain>
    </source>
</reference>
<dbReference type="Gramene" id="KOM37693">
    <property type="protein sequence ID" value="KOM37693"/>
    <property type="gene ID" value="LR48_Vigan03g107500"/>
</dbReference>
<evidence type="ECO:0000313" key="1">
    <source>
        <dbReference type="EMBL" id="KOM37693.1"/>
    </source>
</evidence>
<dbReference type="EMBL" id="CM003373">
    <property type="protein sequence ID" value="KOM37693.1"/>
    <property type="molecule type" value="Genomic_DNA"/>
</dbReference>
<gene>
    <name evidence="1" type="ORF">LR48_Vigan03g107500</name>
</gene>
<sequence length="351" mass="38566">MWGWGCPKIDCMHIAVVVPHVPIFGEATYDGVDGHGERIEVDVGEGDKIEVDVGEGQRIEVDAGEVDIIQDDVGEDERIQVHVGEVDKMEVHVGEGDRIQIDVGEGERIEVDEGHDVEGKRIEDDESHDDRTQANDVEETIEVHETHHQSTEANDVEETIVVDEAHDERTEVNDLESETMEVDEAHDERIVVNDGEGNRTEVEELEDIEVEVREWSTSDDNGEVNSMDGLVDINIQCDLRESDNYGNVEVAGSGLPESDLEEDDISDTTNTFVNSPIIAPSEVVASNIFTSNLIPRATPKLFASILIGFRSPQHRLLSAMANQLCVLPVPTSISTRADGAELLSTVAATAR</sequence>
<dbReference type="Proteomes" id="UP000053144">
    <property type="component" value="Chromosome 3"/>
</dbReference>
<organism evidence="1 2">
    <name type="scientific">Phaseolus angularis</name>
    <name type="common">Azuki bean</name>
    <name type="synonym">Vigna angularis</name>
    <dbReference type="NCBI Taxonomy" id="3914"/>
    <lineage>
        <taxon>Eukaryota</taxon>
        <taxon>Viridiplantae</taxon>
        <taxon>Streptophyta</taxon>
        <taxon>Embryophyta</taxon>
        <taxon>Tracheophyta</taxon>
        <taxon>Spermatophyta</taxon>
        <taxon>Magnoliopsida</taxon>
        <taxon>eudicotyledons</taxon>
        <taxon>Gunneridae</taxon>
        <taxon>Pentapetalae</taxon>
        <taxon>rosids</taxon>
        <taxon>fabids</taxon>
        <taxon>Fabales</taxon>
        <taxon>Fabaceae</taxon>
        <taxon>Papilionoideae</taxon>
        <taxon>50 kb inversion clade</taxon>
        <taxon>NPAAA clade</taxon>
        <taxon>indigoferoid/millettioid clade</taxon>
        <taxon>Phaseoleae</taxon>
        <taxon>Vigna</taxon>
    </lineage>
</organism>
<accession>A0A0L9U4E1</accession>
<protein>
    <submittedName>
        <fullName evidence="1">Uncharacterized protein</fullName>
    </submittedName>
</protein>
<name>A0A0L9U4E1_PHAAN</name>